<name>A0ABQ7JGB2_9APIC</name>
<dbReference type="SUPFAM" id="SSF54001">
    <property type="entry name" value="Cysteine proteinases"/>
    <property type="match status" value="1"/>
</dbReference>
<keyword evidence="2" id="KW-0865">Zymogen</keyword>
<gene>
    <name evidence="5" type="primary">CPC1</name>
    <name evidence="5" type="ORF">IE077_000988</name>
</gene>
<reference evidence="5 6" key="1">
    <citation type="journal article" date="2020" name="bioRxiv">
        <title>Metabolic contributions of an alphaproteobacterial endosymbiont in the apicomplexan Cardiosporidium cionae.</title>
        <authorList>
            <person name="Hunter E.S."/>
            <person name="Paight C.J."/>
            <person name="Lane C.E."/>
        </authorList>
    </citation>
    <scope>NUCLEOTIDE SEQUENCE [LARGE SCALE GENOMIC DNA]</scope>
    <source>
        <strain evidence="5">ESH_2018</strain>
    </source>
</reference>
<dbReference type="InterPro" id="IPR000668">
    <property type="entry name" value="Peptidase_C1A_C"/>
</dbReference>
<comment type="caution">
    <text evidence="5">The sequence shown here is derived from an EMBL/GenBank/DDBJ whole genome shotgun (WGS) entry which is preliminary data.</text>
</comment>
<proteinExistence type="inferred from homology"/>
<accession>A0ABQ7JGB2</accession>
<evidence type="ECO:0000259" key="4">
    <source>
        <dbReference type="SMART" id="SM00645"/>
    </source>
</evidence>
<dbReference type="SMART" id="SM00645">
    <property type="entry name" value="Pept_C1"/>
    <property type="match status" value="1"/>
</dbReference>
<dbReference type="InterPro" id="IPR000169">
    <property type="entry name" value="Pept_cys_AS"/>
</dbReference>
<dbReference type="InterPro" id="IPR025661">
    <property type="entry name" value="Pept_asp_AS"/>
</dbReference>
<dbReference type="Gene3D" id="3.90.70.10">
    <property type="entry name" value="Cysteine proteinases"/>
    <property type="match status" value="1"/>
</dbReference>
<dbReference type="InterPro" id="IPR038765">
    <property type="entry name" value="Papain-like_cys_pep_sf"/>
</dbReference>
<sequence>MTRTWGDPFLTERYDSQSEDLINQGNCGSCYAVASAFVLQKRFEIELMKKVKTPRTQSFSFPILSPQSVLSCSVQNSNEQLLLHTYFYNQGCDGGYPFLVAKHAKEVGLSSDACMPYQGKFCNATDFYDTQPMMRQQLRAEWMSTQTKWNNNFIELGSSQKIIGKYIHYAEKMTAGKNFIDYNYVGGCYECCSEEMMMQEIYFHGPIIVAIDAPDALFLYKDGYHRTAIISISFATELRTGIFDTPPPKHGKICDYPGKQLNGWEYTNHAVSLVGWGEETNPNTLEVTKFWTARNTWGKSWGNQGFFKIVRGKNFGGIESQAVYIDPDFTRGAPTKFFQNLDSSISHSTRLPNFKRKRR</sequence>
<dbReference type="PANTHER" id="PTHR12411">
    <property type="entry name" value="CYSTEINE PROTEASE FAMILY C1-RELATED"/>
    <property type="match status" value="1"/>
</dbReference>
<dbReference type="EMBL" id="JADAQX010000004">
    <property type="protein sequence ID" value="KAF8823066.1"/>
    <property type="molecule type" value="Genomic_DNA"/>
</dbReference>
<dbReference type="Proteomes" id="UP000823046">
    <property type="component" value="Unassembled WGS sequence"/>
</dbReference>
<dbReference type="PRINTS" id="PR00705">
    <property type="entry name" value="PAPAIN"/>
</dbReference>
<evidence type="ECO:0000256" key="2">
    <source>
        <dbReference type="ARBA" id="ARBA00023145"/>
    </source>
</evidence>
<evidence type="ECO:0000313" key="5">
    <source>
        <dbReference type="EMBL" id="KAF8823066.1"/>
    </source>
</evidence>
<dbReference type="Pfam" id="PF00112">
    <property type="entry name" value="Peptidase_C1"/>
    <property type="match status" value="2"/>
</dbReference>
<evidence type="ECO:0000256" key="1">
    <source>
        <dbReference type="ARBA" id="ARBA00008455"/>
    </source>
</evidence>
<feature type="domain" description="Peptidase C1A papain C-terminal" evidence="4">
    <location>
        <begin position="10"/>
        <end position="326"/>
    </location>
</feature>
<evidence type="ECO:0000256" key="3">
    <source>
        <dbReference type="ARBA" id="ARBA00023180"/>
    </source>
</evidence>
<organism evidence="5 6">
    <name type="scientific">Cardiosporidium cionae</name>
    <dbReference type="NCBI Taxonomy" id="476202"/>
    <lineage>
        <taxon>Eukaryota</taxon>
        <taxon>Sar</taxon>
        <taxon>Alveolata</taxon>
        <taxon>Apicomplexa</taxon>
        <taxon>Aconoidasida</taxon>
        <taxon>Nephromycida</taxon>
        <taxon>Cardiosporidium</taxon>
    </lineage>
</organism>
<dbReference type="PROSITE" id="PS00139">
    <property type="entry name" value="THIOL_PROTEASE_CYS"/>
    <property type="match status" value="1"/>
</dbReference>
<keyword evidence="3" id="KW-0325">Glycoprotein</keyword>
<dbReference type="InterPro" id="IPR013128">
    <property type="entry name" value="Peptidase_C1A"/>
</dbReference>
<dbReference type="PROSITE" id="PS00640">
    <property type="entry name" value="THIOL_PROTEASE_ASN"/>
    <property type="match status" value="1"/>
</dbReference>
<evidence type="ECO:0000313" key="6">
    <source>
        <dbReference type="Proteomes" id="UP000823046"/>
    </source>
</evidence>
<comment type="similarity">
    <text evidence="1">Belongs to the peptidase C1 family.</text>
</comment>
<protein>
    <submittedName>
        <fullName evidence="5">Cathepsin CPC1</fullName>
    </submittedName>
</protein>
<keyword evidence="6" id="KW-1185">Reference proteome</keyword>